<evidence type="ECO:0000256" key="5">
    <source>
        <dbReference type="ARBA" id="ARBA00023204"/>
    </source>
</evidence>
<comment type="similarity">
    <text evidence="6">Belongs to the Vsr family.</text>
</comment>
<dbReference type="RefSeq" id="WP_397403165.1">
    <property type="nucleotide sequence ID" value="NZ_JBIRYI010000004.1"/>
</dbReference>
<sequence length="137" mass="15627">MAEQWISTKASPSLSGRKSRNTTPEVDLRRALHAMGARFRLHRRLGPECAPDFVLPRRRIAVWVDGCYWHSCAEHGRRKAFEGPNADLWTAKMERTRERDAIAVRQAESLGWTAVRIWEHDVRADPSAAARRVLAGQ</sequence>
<proteinExistence type="inferred from homology"/>
<dbReference type="SUPFAM" id="SSF52980">
    <property type="entry name" value="Restriction endonuclease-like"/>
    <property type="match status" value="1"/>
</dbReference>
<keyword evidence="3" id="KW-0227">DNA damage</keyword>
<name>A0ABW7XH93_9MICO</name>
<gene>
    <name evidence="8" type="ORF">ACH47X_08210</name>
</gene>
<dbReference type="Proteomes" id="UP001611580">
    <property type="component" value="Unassembled WGS sequence"/>
</dbReference>
<accession>A0ABW7XH93</accession>
<dbReference type="Gene3D" id="3.40.960.10">
    <property type="entry name" value="VSR Endonuclease"/>
    <property type="match status" value="1"/>
</dbReference>
<evidence type="ECO:0000256" key="7">
    <source>
        <dbReference type="SAM" id="MobiDB-lite"/>
    </source>
</evidence>
<evidence type="ECO:0000256" key="3">
    <source>
        <dbReference type="ARBA" id="ARBA00022763"/>
    </source>
</evidence>
<keyword evidence="1" id="KW-0540">Nuclease</keyword>
<dbReference type="EMBL" id="JBIRYI010000004">
    <property type="protein sequence ID" value="MFI2486878.1"/>
    <property type="molecule type" value="Genomic_DNA"/>
</dbReference>
<evidence type="ECO:0000313" key="8">
    <source>
        <dbReference type="EMBL" id="MFI2486878.1"/>
    </source>
</evidence>
<evidence type="ECO:0000256" key="1">
    <source>
        <dbReference type="ARBA" id="ARBA00022722"/>
    </source>
</evidence>
<feature type="region of interest" description="Disordered" evidence="7">
    <location>
        <begin position="1"/>
        <end position="24"/>
    </location>
</feature>
<dbReference type="GO" id="GO:0004519">
    <property type="term" value="F:endonuclease activity"/>
    <property type="evidence" value="ECO:0007669"/>
    <property type="project" value="UniProtKB-KW"/>
</dbReference>
<dbReference type="InterPro" id="IPR011335">
    <property type="entry name" value="Restrct_endonuc-II-like"/>
</dbReference>
<dbReference type="Pfam" id="PF03852">
    <property type="entry name" value="Vsr"/>
    <property type="match status" value="1"/>
</dbReference>
<evidence type="ECO:0000256" key="4">
    <source>
        <dbReference type="ARBA" id="ARBA00022801"/>
    </source>
</evidence>
<keyword evidence="5" id="KW-0234">DNA repair</keyword>
<evidence type="ECO:0000313" key="9">
    <source>
        <dbReference type="Proteomes" id="UP001611580"/>
    </source>
</evidence>
<comment type="caution">
    <text evidence="8">The sequence shown here is derived from an EMBL/GenBank/DDBJ whole genome shotgun (WGS) entry which is preliminary data.</text>
</comment>
<protein>
    <submittedName>
        <fullName evidence="8">Very short patch repair endonuclease</fullName>
    </submittedName>
</protein>
<dbReference type="InterPro" id="IPR004603">
    <property type="entry name" value="DNA_mismatch_endonuc_vsr"/>
</dbReference>
<evidence type="ECO:0000256" key="2">
    <source>
        <dbReference type="ARBA" id="ARBA00022759"/>
    </source>
</evidence>
<reference evidence="8 9" key="1">
    <citation type="submission" date="2024-10" db="EMBL/GenBank/DDBJ databases">
        <title>The Natural Products Discovery Center: Release of the First 8490 Sequenced Strains for Exploring Actinobacteria Biosynthetic Diversity.</title>
        <authorList>
            <person name="Kalkreuter E."/>
            <person name="Kautsar S.A."/>
            <person name="Yang D."/>
            <person name="Bader C.D."/>
            <person name="Teijaro C.N."/>
            <person name="Fluegel L."/>
            <person name="Davis C.M."/>
            <person name="Simpson J.R."/>
            <person name="Lauterbach L."/>
            <person name="Steele A.D."/>
            <person name="Gui C."/>
            <person name="Meng S."/>
            <person name="Li G."/>
            <person name="Viehrig K."/>
            <person name="Ye F."/>
            <person name="Su P."/>
            <person name="Kiefer A.F."/>
            <person name="Nichols A."/>
            <person name="Cepeda A.J."/>
            <person name="Yan W."/>
            <person name="Fan B."/>
            <person name="Jiang Y."/>
            <person name="Adhikari A."/>
            <person name="Zheng C.-J."/>
            <person name="Schuster L."/>
            <person name="Cowan T.M."/>
            <person name="Smanski M.J."/>
            <person name="Chevrette M.G."/>
            <person name="De Carvalho L.P.S."/>
            <person name="Shen B."/>
        </authorList>
    </citation>
    <scope>NUCLEOTIDE SEQUENCE [LARGE SCALE GENOMIC DNA]</scope>
    <source>
        <strain evidence="8 9">NPDC019481</strain>
    </source>
</reference>
<evidence type="ECO:0000256" key="6">
    <source>
        <dbReference type="ARBA" id="ARBA00029466"/>
    </source>
</evidence>
<keyword evidence="4" id="KW-0378">Hydrolase</keyword>
<organism evidence="8 9">
    <name type="scientific">Promicromonospora kroppenstedtii</name>
    <dbReference type="NCBI Taxonomy" id="440482"/>
    <lineage>
        <taxon>Bacteria</taxon>
        <taxon>Bacillati</taxon>
        <taxon>Actinomycetota</taxon>
        <taxon>Actinomycetes</taxon>
        <taxon>Micrococcales</taxon>
        <taxon>Promicromonosporaceae</taxon>
        <taxon>Promicromonospora</taxon>
    </lineage>
</organism>
<keyword evidence="2 8" id="KW-0255">Endonuclease</keyword>
<keyword evidence="9" id="KW-1185">Reference proteome</keyword>